<evidence type="ECO:0000313" key="3">
    <source>
        <dbReference type="Proteomes" id="UP000053095"/>
    </source>
</evidence>
<protein>
    <submittedName>
        <fullName evidence="2">Uncharacterized protein</fullName>
    </submittedName>
</protein>
<reference evidence="3" key="1">
    <citation type="journal article" date="2015" name="Genome Announc.">
        <title>Draft genome sequence of Talaromyces cellulolyticus strain Y-94, a source of lignocellulosic biomass-degrading enzymes.</title>
        <authorList>
            <person name="Fujii T."/>
            <person name="Koike H."/>
            <person name="Sawayama S."/>
            <person name="Yano S."/>
            <person name="Inoue H."/>
        </authorList>
    </citation>
    <scope>NUCLEOTIDE SEQUENCE [LARGE SCALE GENOMIC DNA]</scope>
    <source>
        <strain evidence="3">Y-94</strain>
    </source>
</reference>
<feature type="chain" id="PRO_5027943774" evidence="1">
    <location>
        <begin position="20"/>
        <end position="661"/>
    </location>
</feature>
<feature type="signal peptide" evidence="1">
    <location>
        <begin position="1"/>
        <end position="19"/>
    </location>
</feature>
<accession>A0A6V8H903</accession>
<organism evidence="2 3">
    <name type="scientific">Talaromyces pinophilus</name>
    <name type="common">Penicillium pinophilum</name>
    <dbReference type="NCBI Taxonomy" id="128442"/>
    <lineage>
        <taxon>Eukaryota</taxon>
        <taxon>Fungi</taxon>
        <taxon>Dikarya</taxon>
        <taxon>Ascomycota</taxon>
        <taxon>Pezizomycotina</taxon>
        <taxon>Eurotiomycetes</taxon>
        <taxon>Eurotiomycetidae</taxon>
        <taxon>Eurotiales</taxon>
        <taxon>Trichocomaceae</taxon>
        <taxon>Talaromyces</taxon>
        <taxon>Talaromyces sect. Talaromyces</taxon>
    </lineage>
</organism>
<proteinExistence type="predicted"/>
<evidence type="ECO:0000256" key="1">
    <source>
        <dbReference type="SAM" id="SignalP"/>
    </source>
</evidence>
<dbReference type="Proteomes" id="UP000053095">
    <property type="component" value="Unassembled WGS sequence"/>
</dbReference>
<sequence>MAPIQFLFTSAFVLSAAVAAPIHSNHVNAGKADASTPSKHQSEPMRMADPVMSSVPMMSIDTQAMKSSAAAMAIQTPPSMADGQQSDGVFGVLNKLPLKRGEGERRQLNEVTSWLTRINSIAKRDGEVEERQLGLIKSVPEALGQAAQVEKLVTNLPIKRDGSGILGGLGGLGGVLGGSVKRDVEEAEKHDETYTEKALKGFQGWIHHGVKDEQETPKIPEIPSTAGLGDIAKRTDPVGGLLTGLLAKRDTKGAEAEAHHETYTEKALKGFQGWIHHGTKADKEATPEVPSAADSLGLDDIAKRADPVSSLFNGIVAERDIEESRPNEELVGEAIHKAETHDDVEHETYTEKALKGFQGWIHHGTKEHKETAPGVPSAADSLGLGDIAKRGSPTDPVTDLLDLLLAKREDSEVDENMLNELAKRSGATDLVTGLLSGVHARRDGPDPGITSLLGGIAKREEIDSDEDMIDGLAKRDIDDAIATASDALTNLAKRNGLDSVDALIKGLTKGGQLNNGLNIRQLNVLSSLATGALGNAGKAAGELGKIATGKHRRGNGDAGSIAAAATAGMNVGNHHKTGDDDESADMDEIAADVAEGEQTLHDATSPQGLAGGLNKRQVPPIAGSDALSIVKGLVAHPDTAFTPVTKGILVGGTALGDMAPQ</sequence>
<name>A0A6V8H903_TALPI</name>
<keyword evidence="3" id="KW-1185">Reference proteome</keyword>
<comment type="caution">
    <text evidence="2">The sequence shown here is derived from an EMBL/GenBank/DDBJ whole genome shotgun (WGS) entry which is preliminary data.</text>
</comment>
<keyword evidence="1" id="KW-0732">Signal</keyword>
<dbReference type="AlphaFoldDB" id="A0A6V8H903"/>
<evidence type="ECO:0000313" key="2">
    <source>
        <dbReference type="EMBL" id="GAM37178.1"/>
    </source>
</evidence>
<dbReference type="EMBL" id="DF933818">
    <property type="protein sequence ID" value="GAM37178.1"/>
    <property type="molecule type" value="Genomic_DNA"/>
</dbReference>
<gene>
    <name evidence="2" type="ORF">TCE0_022r06873</name>
</gene>